<dbReference type="Gene3D" id="2.40.128.130">
    <property type="entry name" value="Autotransporter beta-domain"/>
    <property type="match status" value="1"/>
</dbReference>
<dbReference type="PATRIC" id="fig|1806891.3.peg.158"/>
<dbReference type="PANTHER" id="PTHR11319">
    <property type="entry name" value="G PROTEIN-COUPLED RECEPTOR-RELATED"/>
    <property type="match status" value="1"/>
</dbReference>
<feature type="signal peptide" evidence="12">
    <location>
        <begin position="1"/>
        <end position="24"/>
    </location>
</feature>
<feature type="region of interest" description="Disordered" evidence="11">
    <location>
        <begin position="74"/>
        <end position="123"/>
    </location>
</feature>
<evidence type="ECO:0000256" key="8">
    <source>
        <dbReference type="ARBA" id="ARBA00022729"/>
    </source>
</evidence>
<dbReference type="PROSITE" id="PS51208">
    <property type="entry name" value="AUTOTRANSPORTER"/>
    <property type="match status" value="1"/>
</dbReference>
<feature type="chain" id="PRO_5008389487" evidence="12">
    <location>
        <begin position="25"/>
        <end position="1696"/>
    </location>
</feature>
<keyword evidence="7" id="KW-0812">Transmembrane</keyword>
<evidence type="ECO:0000313" key="15">
    <source>
        <dbReference type="Proteomes" id="UP000078162"/>
    </source>
</evidence>
<evidence type="ECO:0000259" key="13">
    <source>
        <dbReference type="PROSITE" id="PS51208"/>
    </source>
</evidence>
<dbReference type="InterPro" id="IPR011427">
    <property type="entry name" value="Polymorphic_membr_middle"/>
</dbReference>
<dbReference type="InterPro" id="IPR006626">
    <property type="entry name" value="PbH1"/>
</dbReference>
<dbReference type="SMART" id="SM00710">
    <property type="entry name" value="PbH1"/>
    <property type="match status" value="8"/>
</dbReference>
<dbReference type="InterPro" id="IPR005546">
    <property type="entry name" value="Autotransporte_beta"/>
</dbReference>
<evidence type="ECO:0000256" key="6">
    <source>
        <dbReference type="ARBA" id="ARBA00022525"/>
    </source>
</evidence>
<keyword evidence="6" id="KW-0964">Secreted</keyword>
<dbReference type="SUPFAM" id="SSF103515">
    <property type="entry name" value="Autotransporter"/>
    <property type="match status" value="1"/>
</dbReference>
<reference evidence="15" key="1">
    <citation type="submission" date="2016-03" db="EMBL/GenBank/DDBJ databases">
        <title>Culture-independent genomics supports pathogen discovery for uncultivable bacteria within the genus Chlamydia.</title>
        <authorList>
            <person name="Taylor-Brown A."/>
            <person name="Bachmann N.L."/>
            <person name="Borel N."/>
            <person name="Polkinghorne A."/>
        </authorList>
    </citation>
    <scope>NUCLEOTIDE SEQUENCE [LARGE SCALE GENOMIC DNA]</scope>
    <source>
        <strain evidence="15">2742-308</strain>
    </source>
</reference>
<keyword evidence="15" id="KW-1185">Reference proteome</keyword>
<dbReference type="EMBL" id="CP014639">
    <property type="protein sequence ID" value="ANH78335.1"/>
    <property type="molecule type" value="Genomic_DNA"/>
</dbReference>
<feature type="region of interest" description="Disordered" evidence="11">
    <location>
        <begin position="169"/>
        <end position="196"/>
    </location>
</feature>
<keyword evidence="8 12" id="KW-0732">Signal</keyword>
<evidence type="ECO:0000256" key="2">
    <source>
        <dbReference type="ARBA" id="ARBA00004416"/>
    </source>
</evidence>
<evidence type="ECO:0000256" key="12">
    <source>
        <dbReference type="SAM" id="SignalP"/>
    </source>
</evidence>
<feature type="domain" description="Autotransporter" evidence="13">
    <location>
        <begin position="1408"/>
        <end position="1696"/>
    </location>
</feature>
<keyword evidence="9" id="KW-0472">Membrane</keyword>
<feature type="compositionally biased region" description="Pro residues" evidence="11">
    <location>
        <begin position="182"/>
        <end position="191"/>
    </location>
</feature>
<keyword evidence="4" id="KW-1134">Transmembrane beta strand</keyword>
<keyword evidence="10" id="KW-0998">Cell outer membrane</keyword>
<dbReference type="GO" id="GO:0009279">
    <property type="term" value="C:cell outer membrane"/>
    <property type="evidence" value="ECO:0007669"/>
    <property type="project" value="UniProtKB-SubCell"/>
</dbReference>
<dbReference type="Proteomes" id="UP000078162">
    <property type="component" value="Chromosome"/>
</dbReference>
<evidence type="ECO:0000256" key="9">
    <source>
        <dbReference type="ARBA" id="ARBA00023136"/>
    </source>
</evidence>
<dbReference type="KEGG" id="csaz:Cs308_0164"/>
<feature type="compositionally biased region" description="Low complexity" evidence="11">
    <location>
        <begin position="507"/>
        <end position="524"/>
    </location>
</feature>
<dbReference type="Pfam" id="PF03797">
    <property type="entry name" value="Autotransporter"/>
    <property type="match status" value="1"/>
</dbReference>
<dbReference type="Pfam" id="PF07548">
    <property type="entry name" value="ChlamPMP_M"/>
    <property type="match status" value="1"/>
</dbReference>
<dbReference type="Pfam" id="PF02415">
    <property type="entry name" value="Chlam_PMP"/>
    <property type="match status" value="10"/>
</dbReference>
<dbReference type="PANTHER" id="PTHR11319:SF35">
    <property type="entry name" value="OUTER MEMBRANE PROTEIN PMPC-RELATED"/>
    <property type="match status" value="1"/>
</dbReference>
<evidence type="ECO:0000256" key="11">
    <source>
        <dbReference type="SAM" id="MobiDB-lite"/>
    </source>
</evidence>
<evidence type="ECO:0000256" key="5">
    <source>
        <dbReference type="ARBA" id="ARBA00022512"/>
    </source>
</evidence>
<evidence type="ECO:0000256" key="3">
    <source>
        <dbReference type="ARBA" id="ARBA00007542"/>
    </source>
</evidence>
<protein>
    <submittedName>
        <fullName evidence="14">Polymorphic membrane protein B Family</fullName>
    </submittedName>
</protein>
<dbReference type="STRING" id="1806891.Cs308_0164"/>
<dbReference type="NCBIfam" id="TIGR01376">
    <property type="entry name" value="POMP_repeat"/>
    <property type="match status" value="10"/>
</dbReference>
<comment type="subcellular location">
    <subcellularLocation>
        <location evidence="2">Cell outer membrane</location>
        <topology evidence="2">Peripheral membrane protein</topology>
        <orientation evidence="2">Extracellular side</orientation>
    </subcellularLocation>
    <subcellularLocation>
        <location evidence="1">Secreted</location>
        <location evidence="1">Cell wall</location>
    </subcellularLocation>
</comment>
<dbReference type="InterPro" id="IPR003368">
    <property type="entry name" value="POMP_repeat"/>
</dbReference>
<dbReference type="InterPro" id="IPR036709">
    <property type="entry name" value="Autotransporte_beta_dom_sf"/>
</dbReference>
<comment type="similarity">
    <text evidence="3">Belongs to the PMP outer membrane protein family.</text>
</comment>
<proteinExistence type="inferred from homology"/>
<evidence type="ECO:0000313" key="14">
    <source>
        <dbReference type="EMBL" id="ANH78335.1"/>
    </source>
</evidence>
<evidence type="ECO:0000256" key="4">
    <source>
        <dbReference type="ARBA" id="ARBA00022452"/>
    </source>
</evidence>
<evidence type="ECO:0000256" key="1">
    <source>
        <dbReference type="ARBA" id="ARBA00004191"/>
    </source>
</evidence>
<dbReference type="OrthoDB" id="16561at2"/>
<dbReference type="RefSeq" id="WP_066481422.1">
    <property type="nucleotide sequence ID" value="NZ_CP014639.1"/>
</dbReference>
<name>A0A1A9HU14_9CHLA</name>
<gene>
    <name evidence="14" type="ORF">Cs308_0164</name>
</gene>
<feature type="region of interest" description="Disordered" evidence="11">
    <location>
        <begin position="504"/>
        <end position="531"/>
    </location>
</feature>
<evidence type="ECO:0000256" key="7">
    <source>
        <dbReference type="ARBA" id="ARBA00022692"/>
    </source>
</evidence>
<evidence type="ECO:0000256" key="10">
    <source>
        <dbReference type="ARBA" id="ARBA00023237"/>
    </source>
</evidence>
<organism evidence="14 15">
    <name type="scientific">Candidatus Chlamydia sanziniae</name>
    <dbReference type="NCBI Taxonomy" id="1806891"/>
    <lineage>
        <taxon>Bacteria</taxon>
        <taxon>Pseudomonadati</taxon>
        <taxon>Chlamydiota</taxon>
        <taxon>Chlamydiia</taxon>
        <taxon>Chlamydiales</taxon>
        <taxon>Chlamydiaceae</taxon>
        <taxon>Chlamydia/Chlamydophila group</taxon>
        <taxon>Chlamydia</taxon>
    </lineage>
</organism>
<feature type="compositionally biased region" description="Low complexity" evidence="11">
    <location>
        <begin position="81"/>
        <end position="92"/>
    </location>
</feature>
<sequence>MKWLSATAAFAAIIPALTALTAFADPKAVELNTNHVGSENSSSDEALTTFTQKTQDSTGTTYTVVGDVNFSTFTNIPPPVTNTTPPDSSSKTSDSKENKASGSETSSSGGTGGDGASSSSTPTSRIMYFVPRFPTFLMTQNNLVGTLFANTDPFYFVSAIRTLGLVDSTPTPAPSTSSTPSPTLPTPPKPPKGGGAFYNDQTNAPITFVTNSGNPGSLTCNTISMTGQGAAIYSKGPVTCVGLKNLTFTNNLSQQAGGAIYTESTLTLLNILEMINFTSNRVVVPAPPAAPPASSSPSSSSPSAVVSVFTLKSEVEKEKSASVTESTSPVLTQETAGNGGAIYAQGSFLISKYKDMTFKSNSTSIDAGVTVPTNVIGGSGGAIFSVDTLIIEKSTGNTLFTLNSASGSGGAIYAIKAITLDALNDVRFQTNTAQNQGGAIYATDALTISNNELLIHFSANKAKGEGGAIYAKTSATFSDLIEVRFRTNKSGNYDTVIAPILPKTEKSSSSSDSSAVSGDSGDTGTKTPQGGAMYVTKDLKISGITSIFEVSSNEAQDMGGGVYIGGTFSCSDSYRIQFTKNTAKKQGGGCYCGGDVTLKNLKGKTLFQSNTSEENGGGLCLANNKSVTMETLENFCLDANTSKKSGGGAYIPQNCSLTHPNPDSKALIQPVYGAATITGNTATENGGGIYTKNASFSNLATVILDKNAATKSGGGLYTQTDTDKTDCSFTYIITVAITNNTAGDNGGGIYSQKVGFERIDNLIIESNSAKEGAGLYAGNTLTINKIETGRFSQNKATMNGGAIHANAITLSELPGDFTIANNVTESDVVTAPVETATAMYGGGLYSASTVMLKNISGTFFCTGNRVSNTGTTQDVDLQGGGIYAKTSFTLENCTGNLAFSNNSAVTKKTSTKKQIAGGAIYAPTIKISACSQPLNFLNNSAHCTTTTPSTEAANKDSFGGALAATTSVMISNNAALIFQNNYAEIGGAIGCLGPNGSDGIVTLKNNGSILFNGNSALKRGGAIYASTLTIPSGNVAFVNNTSKYDGSAIYCTKALDLTAGSMIIFENNKVTAAQSQTNGSTKTNNLGAAIYGENATNDVPVKLTAKSGSIIFRNNQCTANGGTKYCGIAGNVQLSLNVMKANTIAFYDAVNISTKNANAQTLDINKTIDSTEYEGTVIFSGEYHENKSYIPQKLTFHNGTFIFGKNAELNVVSFTQQPKTSIIMGPGTVLSNHEKEAGGIVLNNVTLDFSDLVPSAKNLSETVAPPTLRLVNRTTPATTPPGDSITITGTIHLLDPTGVLYNNPYFGKNREVTLFNIENKGAGTVTATNVQIEGNLGAKKGYLGTWNLDSSSITSKIILKWTFDKYLRWEYIPRDNYFYTNSIWGAQNSLVAVKQGLLGNMLNNARFDDEAFNNLWFSGIGSFLRKEKTEKSPTFSYHSRGYTIAMDAKPRPEFILGVSFSQVFGHSYSATSLNNYHHKGSGHSYQVSLYSGKTFAMPFLPRPLLFQGLVTYGYMKHDTTTFYPSIDEKNVANWDNLGWLVDLRLNIDLKEPSPKSTARCTFYTEAEYTGVRQKMFTELDYDPRKFEACAYKNLALPTGVAVDGAISSYSIVMYNKLAVAYLPILYRNKPISGYQILSTGETGQVNGVIPTKDAARVELSNQTYLGSYWTLYGTYTLDVSFNTLIQMANGGIRFVF</sequence>
<dbReference type="SMART" id="SM00869">
    <property type="entry name" value="Autotransporter"/>
    <property type="match status" value="1"/>
</dbReference>
<feature type="compositionally biased region" description="Low complexity" evidence="11">
    <location>
        <begin position="169"/>
        <end position="181"/>
    </location>
</feature>
<keyword evidence="5" id="KW-0134">Cell wall</keyword>
<accession>A0A1A9HU14</accession>